<comment type="similarity">
    <text evidence="2">Belongs to the ABC transporter superfamily.</text>
</comment>
<keyword evidence="10" id="KW-1185">Reference proteome</keyword>
<keyword evidence="3" id="KW-0813">Transport</keyword>
<name>A0ABU7S3N9_9ACTN</name>
<sequence>MTDIKAEIDVLPGLDSSARLLEVENLHVEFRTQAGVAKAINGVNLALDPGETLAILGESGCGKSVTAQAIMGILDSPPGFVTGGEIRYRGVDLLKLPEEERRKVRANHIAMIFQDALSALNPVFSVGFQLGELFRMHRGTSRQDAKRRSIELLDMVKIPAARQRINDYPHQFSGGMRQRVMIAMALALDPRVLIADEPTTALDVTVQAQIMSLLAELQRERNMGMILITHDMGVVADVADRISVMYAGKVVEEAPVLDIYARPAHPYTKALLESIPRLDLKGQQLNVIKGLPPNLTRIPAGCPFHPRCAYARDVCRADPPPPQYDVAAGRTARCHFWTEVVGDEPAVK</sequence>
<dbReference type="SUPFAM" id="SSF52540">
    <property type="entry name" value="P-loop containing nucleoside triphosphate hydrolases"/>
    <property type="match status" value="1"/>
</dbReference>
<dbReference type="EMBL" id="JAZGQK010000036">
    <property type="protein sequence ID" value="MEE6263300.1"/>
    <property type="molecule type" value="Genomic_DNA"/>
</dbReference>
<dbReference type="InterPro" id="IPR017871">
    <property type="entry name" value="ABC_transporter-like_CS"/>
</dbReference>
<keyword evidence="4" id="KW-1003">Cell membrane</keyword>
<dbReference type="InterPro" id="IPR013563">
    <property type="entry name" value="Oligopep_ABC_C"/>
</dbReference>
<dbReference type="SMART" id="SM00382">
    <property type="entry name" value="AAA"/>
    <property type="match status" value="1"/>
</dbReference>
<dbReference type="PROSITE" id="PS00211">
    <property type="entry name" value="ABC_TRANSPORTER_1"/>
    <property type="match status" value="1"/>
</dbReference>
<evidence type="ECO:0000256" key="4">
    <source>
        <dbReference type="ARBA" id="ARBA00022475"/>
    </source>
</evidence>
<dbReference type="Pfam" id="PF00005">
    <property type="entry name" value="ABC_tran"/>
    <property type="match status" value="1"/>
</dbReference>
<keyword evidence="6 9" id="KW-0067">ATP-binding</keyword>
<evidence type="ECO:0000256" key="7">
    <source>
        <dbReference type="ARBA" id="ARBA00023136"/>
    </source>
</evidence>
<dbReference type="InterPro" id="IPR003593">
    <property type="entry name" value="AAA+_ATPase"/>
</dbReference>
<comment type="caution">
    <text evidence="9">The sequence shown here is derived from an EMBL/GenBank/DDBJ whole genome shotgun (WGS) entry which is preliminary data.</text>
</comment>
<evidence type="ECO:0000313" key="10">
    <source>
        <dbReference type="Proteomes" id="UP001332243"/>
    </source>
</evidence>
<dbReference type="InterPro" id="IPR003439">
    <property type="entry name" value="ABC_transporter-like_ATP-bd"/>
</dbReference>
<dbReference type="GO" id="GO:0005524">
    <property type="term" value="F:ATP binding"/>
    <property type="evidence" value="ECO:0007669"/>
    <property type="project" value="UniProtKB-KW"/>
</dbReference>
<evidence type="ECO:0000256" key="5">
    <source>
        <dbReference type="ARBA" id="ARBA00022741"/>
    </source>
</evidence>
<evidence type="ECO:0000259" key="8">
    <source>
        <dbReference type="PROSITE" id="PS50893"/>
    </source>
</evidence>
<reference evidence="9 10" key="1">
    <citation type="submission" date="2024-01" db="EMBL/GenBank/DDBJ databases">
        <title>Genome insights into Plantactinospora sonchi sp. nov.</title>
        <authorList>
            <person name="Wang L."/>
        </authorList>
    </citation>
    <scope>NUCLEOTIDE SEQUENCE [LARGE SCALE GENOMIC DNA]</scope>
    <source>
        <strain evidence="9 10">NEAU-QY2</strain>
    </source>
</reference>
<evidence type="ECO:0000256" key="6">
    <source>
        <dbReference type="ARBA" id="ARBA00022840"/>
    </source>
</evidence>
<feature type="domain" description="ABC transporter" evidence="8">
    <location>
        <begin position="21"/>
        <end position="272"/>
    </location>
</feature>
<dbReference type="NCBIfam" id="TIGR01727">
    <property type="entry name" value="oligo_HPY"/>
    <property type="match status" value="1"/>
</dbReference>
<evidence type="ECO:0000313" key="9">
    <source>
        <dbReference type="EMBL" id="MEE6263300.1"/>
    </source>
</evidence>
<dbReference type="Gene3D" id="3.40.50.300">
    <property type="entry name" value="P-loop containing nucleotide triphosphate hydrolases"/>
    <property type="match status" value="1"/>
</dbReference>
<dbReference type="CDD" id="cd03257">
    <property type="entry name" value="ABC_NikE_OppD_transporters"/>
    <property type="match status" value="1"/>
</dbReference>
<dbReference type="PANTHER" id="PTHR43297:SF2">
    <property type="entry name" value="DIPEPTIDE TRANSPORT ATP-BINDING PROTEIN DPPD"/>
    <property type="match status" value="1"/>
</dbReference>
<comment type="subcellular location">
    <subcellularLocation>
        <location evidence="1">Cell membrane</location>
        <topology evidence="1">Peripheral membrane protein</topology>
    </subcellularLocation>
</comment>
<dbReference type="PROSITE" id="PS50893">
    <property type="entry name" value="ABC_TRANSPORTER_2"/>
    <property type="match status" value="1"/>
</dbReference>
<dbReference type="Proteomes" id="UP001332243">
    <property type="component" value="Unassembled WGS sequence"/>
</dbReference>
<keyword evidence="5" id="KW-0547">Nucleotide-binding</keyword>
<dbReference type="PANTHER" id="PTHR43297">
    <property type="entry name" value="OLIGOPEPTIDE TRANSPORT ATP-BINDING PROTEIN APPD"/>
    <property type="match status" value="1"/>
</dbReference>
<proteinExistence type="inferred from homology"/>
<accession>A0ABU7S3N9</accession>
<organism evidence="9 10">
    <name type="scientific">Plantactinospora sonchi</name>
    <dbReference type="NCBI Taxonomy" id="1544735"/>
    <lineage>
        <taxon>Bacteria</taxon>
        <taxon>Bacillati</taxon>
        <taxon>Actinomycetota</taxon>
        <taxon>Actinomycetes</taxon>
        <taxon>Micromonosporales</taxon>
        <taxon>Micromonosporaceae</taxon>
        <taxon>Plantactinospora</taxon>
    </lineage>
</organism>
<gene>
    <name evidence="9" type="ORF">V1633_32965</name>
</gene>
<keyword evidence="7" id="KW-0472">Membrane</keyword>
<dbReference type="RefSeq" id="WP_331218233.1">
    <property type="nucleotide sequence ID" value="NZ_JAZGQK010000036.1"/>
</dbReference>
<dbReference type="Pfam" id="PF08352">
    <property type="entry name" value="oligo_HPY"/>
    <property type="match status" value="1"/>
</dbReference>
<evidence type="ECO:0000256" key="2">
    <source>
        <dbReference type="ARBA" id="ARBA00005417"/>
    </source>
</evidence>
<protein>
    <submittedName>
        <fullName evidence="9">ABC transporter ATP-binding protein</fullName>
    </submittedName>
</protein>
<evidence type="ECO:0000256" key="1">
    <source>
        <dbReference type="ARBA" id="ARBA00004202"/>
    </source>
</evidence>
<dbReference type="InterPro" id="IPR027417">
    <property type="entry name" value="P-loop_NTPase"/>
</dbReference>
<dbReference type="InterPro" id="IPR050388">
    <property type="entry name" value="ABC_Ni/Peptide_Import"/>
</dbReference>
<evidence type="ECO:0000256" key="3">
    <source>
        <dbReference type="ARBA" id="ARBA00022448"/>
    </source>
</evidence>